<name>A0A5R9FAB2_9ACTN</name>
<dbReference type="RefSeq" id="WP_138051233.1">
    <property type="nucleotide sequence ID" value="NZ_VBZC01000142.1"/>
</dbReference>
<sequence>MTTNTPFRSRENAPRARRGTRSLAVVAGAAAALLAWLVTAKFAGTHLDVRTGSGDAVQSVGVAAVVVAAVVAGLGGWASLAVLERLVPARARAVWTALAVVVLVLSLAGPLDQGTTTGAKAGLVGLHLVTGMVLVPALARTAARR</sequence>
<evidence type="ECO:0000313" key="2">
    <source>
        <dbReference type="EMBL" id="TLS39469.1"/>
    </source>
</evidence>
<keyword evidence="1" id="KW-0472">Membrane</keyword>
<accession>A0A5R9FAB2</accession>
<feature type="transmembrane region" description="Helical" evidence="1">
    <location>
        <begin position="56"/>
        <end position="81"/>
    </location>
</feature>
<organism evidence="2 3">
    <name type="scientific">Streptomyces montanus</name>
    <dbReference type="NCBI Taxonomy" id="2580423"/>
    <lineage>
        <taxon>Bacteria</taxon>
        <taxon>Bacillati</taxon>
        <taxon>Actinomycetota</taxon>
        <taxon>Actinomycetes</taxon>
        <taxon>Kitasatosporales</taxon>
        <taxon>Streptomycetaceae</taxon>
        <taxon>Streptomyces</taxon>
    </lineage>
</organism>
<dbReference type="Pfam" id="PF19545">
    <property type="entry name" value="DUF6069"/>
    <property type="match status" value="1"/>
</dbReference>
<keyword evidence="1" id="KW-1133">Transmembrane helix</keyword>
<evidence type="ECO:0000313" key="3">
    <source>
        <dbReference type="Proteomes" id="UP000305906"/>
    </source>
</evidence>
<feature type="transmembrane region" description="Helical" evidence="1">
    <location>
        <begin position="123"/>
        <end position="143"/>
    </location>
</feature>
<dbReference type="EMBL" id="VBZC01000142">
    <property type="protein sequence ID" value="TLS39469.1"/>
    <property type="molecule type" value="Genomic_DNA"/>
</dbReference>
<evidence type="ECO:0000256" key="1">
    <source>
        <dbReference type="SAM" id="Phobius"/>
    </source>
</evidence>
<comment type="caution">
    <text evidence="2">The sequence shown here is derived from an EMBL/GenBank/DDBJ whole genome shotgun (WGS) entry which is preliminary data.</text>
</comment>
<proteinExistence type="predicted"/>
<dbReference type="Proteomes" id="UP000305906">
    <property type="component" value="Unassembled WGS sequence"/>
</dbReference>
<keyword evidence="1" id="KW-0812">Transmembrane</keyword>
<feature type="transmembrane region" description="Helical" evidence="1">
    <location>
        <begin position="93"/>
        <end position="111"/>
    </location>
</feature>
<gene>
    <name evidence="2" type="ORF">FE633_46715</name>
</gene>
<dbReference type="AlphaFoldDB" id="A0A5R9FAB2"/>
<dbReference type="InterPro" id="IPR045713">
    <property type="entry name" value="DUF6069"/>
</dbReference>
<reference evidence="2 3" key="1">
    <citation type="submission" date="2019-05" db="EMBL/GenBank/DDBJ databases">
        <title>Streptomyces sp. NEAU-C151, a novel actinomycete isolated from soil.</title>
        <authorList>
            <person name="Han L."/>
            <person name="Jiang H."/>
        </authorList>
    </citation>
    <scope>NUCLEOTIDE SEQUENCE [LARGE SCALE GENOMIC DNA]</scope>
    <source>
        <strain evidence="2 3">NEAU-C151</strain>
    </source>
</reference>
<protein>
    <submittedName>
        <fullName evidence="2">Uncharacterized protein</fullName>
    </submittedName>
</protein>
<keyword evidence="3" id="KW-1185">Reference proteome</keyword>